<comment type="subcellular location">
    <subcellularLocation>
        <location evidence="1 7">Cell membrane</location>
        <topology evidence="1 7">Multi-pass membrane protein</topology>
    </subcellularLocation>
</comment>
<keyword evidence="10" id="KW-1185">Reference proteome</keyword>
<feature type="transmembrane region" description="Helical" evidence="7">
    <location>
        <begin position="132"/>
        <end position="148"/>
    </location>
</feature>
<evidence type="ECO:0000313" key="10">
    <source>
        <dbReference type="Proteomes" id="UP001597120"/>
    </source>
</evidence>
<dbReference type="Gene3D" id="1.10.3720.10">
    <property type="entry name" value="MetI-like"/>
    <property type="match status" value="1"/>
</dbReference>
<dbReference type="RefSeq" id="WP_191964361.1">
    <property type="nucleotide sequence ID" value="NZ_JBHTIU010000106.1"/>
</dbReference>
<feature type="transmembrane region" description="Helical" evidence="7">
    <location>
        <begin position="155"/>
        <end position="178"/>
    </location>
</feature>
<dbReference type="PANTHER" id="PTHR30193:SF37">
    <property type="entry name" value="INNER MEMBRANE ABC TRANSPORTER PERMEASE PROTEIN YCJO"/>
    <property type="match status" value="1"/>
</dbReference>
<keyword evidence="4 7" id="KW-0812">Transmembrane</keyword>
<evidence type="ECO:0000256" key="1">
    <source>
        <dbReference type="ARBA" id="ARBA00004651"/>
    </source>
</evidence>
<dbReference type="PANTHER" id="PTHR30193">
    <property type="entry name" value="ABC TRANSPORTER PERMEASE PROTEIN"/>
    <property type="match status" value="1"/>
</dbReference>
<evidence type="ECO:0000259" key="8">
    <source>
        <dbReference type="PROSITE" id="PS50928"/>
    </source>
</evidence>
<gene>
    <name evidence="9" type="ORF">ACFQ03_24440</name>
</gene>
<dbReference type="InterPro" id="IPR035906">
    <property type="entry name" value="MetI-like_sf"/>
</dbReference>
<feature type="transmembrane region" description="Helical" evidence="7">
    <location>
        <begin position="213"/>
        <end position="235"/>
    </location>
</feature>
<feature type="transmembrane region" description="Helical" evidence="7">
    <location>
        <begin position="107"/>
        <end position="126"/>
    </location>
</feature>
<feature type="transmembrane region" description="Helical" evidence="7">
    <location>
        <begin position="12"/>
        <end position="31"/>
    </location>
</feature>
<protein>
    <submittedName>
        <fullName evidence="9">Carbohydrate ABC transporter permease</fullName>
    </submittedName>
</protein>
<comment type="similarity">
    <text evidence="7">Belongs to the binding-protein-dependent transport system permease family.</text>
</comment>
<sequence length="290" mass="32576">MIRRIIQARWAYFFLLPAYFFFVIFTLLPLVQGVGFSLYDVKLNTRKFVGLQHYVALYHDDAFWKALVNTLLITLGVVPAVVVISILVAVVVHPLNKHVQTFFRMSFYMPVVASGVVLSMVWLWIYNPTYGLFNYLIGLIGLEPVAWLGTPGKALVSIIIVVITLVLGQPIILFLAALGGIPQDLQEAAMIDGANSRQRFFRITLPLLKPTTLFVMVTQTIAVFQVFVVIMLLTNGGPANGTQTIVYRIYQTAFDFFNFGYASALGVVMLVIVSFLAWFNFRLLGQDTEF</sequence>
<feature type="transmembrane region" description="Helical" evidence="7">
    <location>
        <begin position="71"/>
        <end position="95"/>
    </location>
</feature>
<keyword evidence="3" id="KW-1003">Cell membrane</keyword>
<organism evidence="9 10">
    <name type="scientific">Paenibacillus residui</name>
    <dbReference type="NCBI Taxonomy" id="629724"/>
    <lineage>
        <taxon>Bacteria</taxon>
        <taxon>Bacillati</taxon>
        <taxon>Bacillota</taxon>
        <taxon>Bacilli</taxon>
        <taxon>Bacillales</taxon>
        <taxon>Paenibacillaceae</taxon>
        <taxon>Paenibacillus</taxon>
    </lineage>
</organism>
<evidence type="ECO:0000256" key="6">
    <source>
        <dbReference type="ARBA" id="ARBA00023136"/>
    </source>
</evidence>
<feature type="transmembrane region" description="Helical" evidence="7">
    <location>
        <begin position="256"/>
        <end position="281"/>
    </location>
</feature>
<reference evidence="10" key="1">
    <citation type="journal article" date="2019" name="Int. J. Syst. Evol. Microbiol.">
        <title>The Global Catalogue of Microorganisms (GCM) 10K type strain sequencing project: providing services to taxonomists for standard genome sequencing and annotation.</title>
        <authorList>
            <consortium name="The Broad Institute Genomics Platform"/>
            <consortium name="The Broad Institute Genome Sequencing Center for Infectious Disease"/>
            <person name="Wu L."/>
            <person name="Ma J."/>
        </authorList>
    </citation>
    <scope>NUCLEOTIDE SEQUENCE [LARGE SCALE GENOMIC DNA]</scope>
    <source>
        <strain evidence="10">CCUG 57263</strain>
    </source>
</reference>
<evidence type="ECO:0000313" key="9">
    <source>
        <dbReference type="EMBL" id="MFD0872275.1"/>
    </source>
</evidence>
<feature type="domain" description="ABC transmembrane type-1" evidence="8">
    <location>
        <begin position="67"/>
        <end position="280"/>
    </location>
</feature>
<keyword evidence="5 7" id="KW-1133">Transmembrane helix</keyword>
<evidence type="ECO:0000256" key="4">
    <source>
        <dbReference type="ARBA" id="ARBA00022692"/>
    </source>
</evidence>
<dbReference type="PROSITE" id="PS50928">
    <property type="entry name" value="ABC_TM1"/>
    <property type="match status" value="1"/>
</dbReference>
<dbReference type="InterPro" id="IPR051393">
    <property type="entry name" value="ABC_transporter_permease"/>
</dbReference>
<dbReference type="InterPro" id="IPR000515">
    <property type="entry name" value="MetI-like"/>
</dbReference>
<keyword evidence="2 7" id="KW-0813">Transport</keyword>
<comment type="caution">
    <text evidence="9">The sequence shown here is derived from an EMBL/GenBank/DDBJ whole genome shotgun (WGS) entry which is preliminary data.</text>
</comment>
<dbReference type="EMBL" id="JBHTIU010000106">
    <property type="protein sequence ID" value="MFD0872275.1"/>
    <property type="molecule type" value="Genomic_DNA"/>
</dbReference>
<dbReference type="SUPFAM" id="SSF161098">
    <property type="entry name" value="MetI-like"/>
    <property type="match status" value="1"/>
</dbReference>
<accession>A0ABW3DG94</accession>
<name>A0ABW3DG94_9BACL</name>
<dbReference type="CDD" id="cd06261">
    <property type="entry name" value="TM_PBP2"/>
    <property type="match status" value="1"/>
</dbReference>
<dbReference type="Proteomes" id="UP001597120">
    <property type="component" value="Unassembled WGS sequence"/>
</dbReference>
<keyword evidence="6 7" id="KW-0472">Membrane</keyword>
<evidence type="ECO:0000256" key="7">
    <source>
        <dbReference type="RuleBase" id="RU363032"/>
    </source>
</evidence>
<evidence type="ECO:0000256" key="2">
    <source>
        <dbReference type="ARBA" id="ARBA00022448"/>
    </source>
</evidence>
<dbReference type="Pfam" id="PF00528">
    <property type="entry name" value="BPD_transp_1"/>
    <property type="match status" value="1"/>
</dbReference>
<evidence type="ECO:0000256" key="3">
    <source>
        <dbReference type="ARBA" id="ARBA00022475"/>
    </source>
</evidence>
<proteinExistence type="inferred from homology"/>
<evidence type="ECO:0000256" key="5">
    <source>
        <dbReference type="ARBA" id="ARBA00022989"/>
    </source>
</evidence>